<dbReference type="InterPro" id="IPR001667">
    <property type="entry name" value="DDH_dom"/>
</dbReference>
<dbReference type="PANTHER" id="PTHR47618:SF1">
    <property type="entry name" value="BIFUNCTIONAL OLIGORIBONUCLEASE AND PAP PHOSPHATASE NRNA"/>
    <property type="match status" value="1"/>
</dbReference>
<dbReference type="Gene3D" id="3.90.1640.10">
    <property type="entry name" value="inorganic pyrophosphatase (n-terminal core)"/>
    <property type="match status" value="1"/>
</dbReference>
<sequence length="339" mass="37960">MQNITAFKEYLSKPRRVVIITHFKPDADALGSSLGLWGYLKKKGHSVTVITPSDYPDFISWMPGNKEVVIFQKEKPQKSKQLIAEADTIFCLDFSSLNRINDLGEVVRTATATKVLVDHHLEPEKFADFEQWDGTAASTAELIFQLIDELGDKSQIDTDIANCLYAGIMTDTGGFRHSNTTHKVFQIAGELVALGANPSKVSKQIYDTNSIERLRLMGYVLSQKLKVLPEYRTAYIVLTAEELKNFSSQTGDTEGFVNYGLSIKGVKLSVLISDRKENIKLSFRSLGNFSVNEMARKYFEGGGHRNASGGQTKLTLEQTLEKFLSILPEYKEQLLVEEN</sequence>
<accession>A0A1T5LDG6</accession>
<dbReference type="Gene3D" id="3.10.310.30">
    <property type="match status" value="1"/>
</dbReference>
<evidence type="ECO:0000313" key="3">
    <source>
        <dbReference type="EMBL" id="SKC74023.1"/>
    </source>
</evidence>
<organism evidence="3 4">
    <name type="scientific">Ohtaekwangia koreensis</name>
    <dbReference type="NCBI Taxonomy" id="688867"/>
    <lineage>
        <taxon>Bacteria</taxon>
        <taxon>Pseudomonadati</taxon>
        <taxon>Bacteroidota</taxon>
        <taxon>Cytophagia</taxon>
        <taxon>Cytophagales</taxon>
        <taxon>Fulvivirgaceae</taxon>
        <taxon>Ohtaekwangia</taxon>
    </lineage>
</organism>
<dbReference type="AlphaFoldDB" id="A0A1T5LDG6"/>
<protein>
    <submittedName>
        <fullName evidence="3">Phosphoesterase RecJ domain-containing protein</fullName>
    </submittedName>
</protein>
<feature type="domain" description="DHHA1" evidence="2">
    <location>
        <begin position="248"/>
        <end position="329"/>
    </location>
</feature>
<keyword evidence="4" id="KW-1185">Reference proteome</keyword>
<dbReference type="Proteomes" id="UP000190961">
    <property type="component" value="Unassembled WGS sequence"/>
</dbReference>
<dbReference type="InterPro" id="IPR003156">
    <property type="entry name" value="DHHA1_dom"/>
</dbReference>
<dbReference type="RefSeq" id="WP_079687577.1">
    <property type="nucleotide sequence ID" value="NZ_FUZU01000002.1"/>
</dbReference>
<dbReference type="STRING" id="688867.SAMN05660236_3017"/>
<reference evidence="3 4" key="1">
    <citation type="submission" date="2017-02" db="EMBL/GenBank/DDBJ databases">
        <authorList>
            <person name="Peterson S.W."/>
        </authorList>
    </citation>
    <scope>NUCLEOTIDE SEQUENCE [LARGE SCALE GENOMIC DNA]</scope>
    <source>
        <strain evidence="3 4">DSM 25262</strain>
    </source>
</reference>
<evidence type="ECO:0000313" key="4">
    <source>
        <dbReference type="Proteomes" id="UP000190961"/>
    </source>
</evidence>
<dbReference type="PANTHER" id="PTHR47618">
    <property type="entry name" value="BIFUNCTIONAL OLIGORIBONUCLEASE AND PAP PHOSPHATASE NRNA"/>
    <property type="match status" value="1"/>
</dbReference>
<dbReference type="InterPro" id="IPR038763">
    <property type="entry name" value="DHH_sf"/>
</dbReference>
<dbReference type="EMBL" id="FUZU01000002">
    <property type="protein sequence ID" value="SKC74023.1"/>
    <property type="molecule type" value="Genomic_DNA"/>
</dbReference>
<name>A0A1T5LDG6_9BACT</name>
<dbReference type="Pfam" id="PF02272">
    <property type="entry name" value="DHHA1"/>
    <property type="match status" value="1"/>
</dbReference>
<gene>
    <name evidence="3" type="ORF">SAMN05660236_3017</name>
</gene>
<dbReference type="SUPFAM" id="SSF64182">
    <property type="entry name" value="DHH phosphoesterases"/>
    <property type="match status" value="1"/>
</dbReference>
<dbReference type="GO" id="GO:0003676">
    <property type="term" value="F:nucleic acid binding"/>
    <property type="evidence" value="ECO:0007669"/>
    <property type="project" value="InterPro"/>
</dbReference>
<evidence type="ECO:0000259" key="1">
    <source>
        <dbReference type="Pfam" id="PF01368"/>
    </source>
</evidence>
<proteinExistence type="predicted"/>
<feature type="domain" description="DDH" evidence="1">
    <location>
        <begin position="16"/>
        <end position="168"/>
    </location>
</feature>
<dbReference type="OrthoDB" id="9803668at2"/>
<dbReference type="InterPro" id="IPR051319">
    <property type="entry name" value="Oligoribo/pAp-PDE_c-di-AMP_PDE"/>
</dbReference>
<dbReference type="Pfam" id="PF01368">
    <property type="entry name" value="DHH"/>
    <property type="match status" value="1"/>
</dbReference>
<evidence type="ECO:0000259" key="2">
    <source>
        <dbReference type="Pfam" id="PF02272"/>
    </source>
</evidence>